<feature type="region of interest" description="Disordered" evidence="7">
    <location>
        <begin position="897"/>
        <end position="1023"/>
    </location>
</feature>
<feature type="compositionally biased region" description="Polar residues" evidence="7">
    <location>
        <begin position="1072"/>
        <end position="1091"/>
    </location>
</feature>
<evidence type="ECO:0000256" key="3">
    <source>
        <dbReference type="ARBA" id="ARBA00010042"/>
    </source>
</evidence>
<feature type="compositionally biased region" description="Low complexity" evidence="7">
    <location>
        <begin position="1266"/>
        <end position="1275"/>
    </location>
</feature>
<keyword evidence="4" id="KW-0963">Cytoplasm</keyword>
<evidence type="ECO:0000313" key="10">
    <source>
        <dbReference type="EMBL" id="KFG49551.1"/>
    </source>
</evidence>
<feature type="region of interest" description="Disordered" evidence="7">
    <location>
        <begin position="631"/>
        <end position="656"/>
    </location>
</feature>
<reference evidence="10 11" key="1">
    <citation type="submission" date="2014-03" db="EMBL/GenBank/DDBJ databases">
        <authorList>
            <person name="Sibley D."/>
            <person name="Venepally P."/>
            <person name="Karamycheva S."/>
            <person name="Hadjithomas M."/>
            <person name="Khan A."/>
            <person name="Brunk B."/>
            <person name="Roos D."/>
            <person name="Caler E."/>
            <person name="Lorenzi H."/>
        </authorList>
    </citation>
    <scope>NUCLEOTIDE SEQUENCE [LARGE SCALE GENOMIC DNA]</scope>
    <source>
        <strain evidence="11">p89</strain>
    </source>
</reference>
<dbReference type="OrthoDB" id="354847at2759"/>
<feature type="compositionally biased region" description="Low complexity" evidence="7">
    <location>
        <begin position="1101"/>
        <end position="1110"/>
    </location>
</feature>
<keyword evidence="8" id="KW-0732">Signal</keyword>
<feature type="compositionally biased region" description="Basic and acidic residues" evidence="7">
    <location>
        <begin position="77"/>
        <end position="90"/>
    </location>
</feature>
<feature type="compositionally biased region" description="Polar residues" evidence="7">
    <location>
        <begin position="370"/>
        <end position="383"/>
    </location>
</feature>
<gene>
    <name evidence="10" type="ORF">TGP89_315360</name>
</gene>
<feature type="chain" id="PRO_5001809648" evidence="8">
    <location>
        <begin position="20"/>
        <end position="1332"/>
    </location>
</feature>
<dbReference type="GO" id="GO:0005819">
    <property type="term" value="C:spindle"/>
    <property type="evidence" value="ECO:0007669"/>
    <property type="project" value="UniProtKB-SubCell"/>
</dbReference>
<feature type="compositionally biased region" description="Low complexity" evidence="7">
    <location>
        <begin position="339"/>
        <end position="355"/>
    </location>
</feature>
<evidence type="ECO:0000256" key="6">
    <source>
        <dbReference type="ARBA" id="ARBA00023242"/>
    </source>
</evidence>
<evidence type="ECO:0000313" key="11">
    <source>
        <dbReference type="Proteomes" id="UP000028828"/>
    </source>
</evidence>
<evidence type="ECO:0000256" key="2">
    <source>
        <dbReference type="ARBA" id="ARBA00004186"/>
    </source>
</evidence>
<evidence type="ECO:0000256" key="1">
    <source>
        <dbReference type="ARBA" id="ARBA00004123"/>
    </source>
</evidence>
<accession>A0A086KYT3</accession>
<feature type="compositionally biased region" description="Basic residues" evidence="7">
    <location>
        <begin position="900"/>
        <end position="910"/>
    </location>
</feature>
<evidence type="ECO:0000256" key="5">
    <source>
        <dbReference type="ARBA" id="ARBA00023212"/>
    </source>
</evidence>
<feature type="signal peptide" evidence="8">
    <location>
        <begin position="1"/>
        <end position="19"/>
    </location>
</feature>
<dbReference type="InterPro" id="IPR005635">
    <property type="entry name" value="Inner_centromere_prot_ARK-bd"/>
</dbReference>
<proteinExistence type="inferred from homology"/>
<feature type="domain" description="Inner centromere protein ARK-binding" evidence="9">
    <location>
        <begin position="668"/>
        <end position="708"/>
    </location>
</feature>
<evidence type="ECO:0000259" key="9">
    <source>
        <dbReference type="Pfam" id="PF03941"/>
    </source>
</evidence>
<feature type="region of interest" description="Disordered" evidence="7">
    <location>
        <begin position="1220"/>
        <end position="1281"/>
    </location>
</feature>
<dbReference type="VEuPathDB" id="ToxoDB:TGP89_315360"/>
<name>A0A086KYT3_TOXGO</name>
<comment type="subcellular location">
    <subcellularLocation>
        <location evidence="2">Cytoplasm</location>
        <location evidence="2">Cytoskeleton</location>
        <location evidence="2">Spindle</location>
    </subcellularLocation>
    <subcellularLocation>
        <location evidence="1">Nucleus</location>
    </subcellularLocation>
</comment>
<dbReference type="Proteomes" id="UP000028828">
    <property type="component" value="Unassembled WGS sequence"/>
</dbReference>
<feature type="region of interest" description="Disordered" evidence="7">
    <location>
        <begin position="339"/>
        <end position="396"/>
    </location>
</feature>
<dbReference type="Pfam" id="PF03941">
    <property type="entry name" value="INCENP_ARK-bind"/>
    <property type="match status" value="1"/>
</dbReference>
<comment type="similarity">
    <text evidence="3">Belongs to the INCENP family.</text>
</comment>
<evidence type="ECO:0000256" key="7">
    <source>
        <dbReference type="SAM" id="MobiDB-lite"/>
    </source>
</evidence>
<sequence length="1332" mass="142737">MSNSLGSFLLGGLVQPLLGTLQNWTSKKRKQREDEQAGLQTAASGVACSQSGRPLGSVPAGCVLRQGGRIIPADSLPGRRERCSSGHAKDGSGWSVLPSQKSLAPAAKRRRGSAGRRQGNATGGNRRDAERNEAGDTGVLTEDDSSQSVHQWPATEQPGGQLQRSKRGRALRRKARNSAKKAPEREGIPESEFQRPLGSEALREMSSQIPGTDSASENLEAKATGHDALSSHASVSTFPSTEIREIQRKTAASLPASGHLSTSLAFARPLGFPAGSSASAAELEARPGQARGNGLCRQEGSGTVEGKVLTRITSSLSPHLSSANEHTLQNRGGYLSSAAPNLLSSPSAPSLPNSSCSVPCSTGDGERGHAQTQFSSLPSSLDPQTGEVGSRGSDPFSRLAQNCGSSISSRIDGRYAETGRCCGGESGDRGVDNLWSNSKAPQMFRPLSSLSAASSSTTASVTTCASTRVVASSSRSMCFSNDTHQTISSSTLYANYEQKEGTLGEATGRGGITMETRSFAHQLQHSEQRREQMFTNDSQKDREDDKENHILLEEEDEEAGHEGKKRSEVFGHRVLRPLRSKNLHENYDALIDIVAFAKRRCEKETMELLRRDVQILYYARGLHHPTHVQTFQRQAQHPLTSGAAPQGPPPSFSSLPSVTAALAAGAHPHPCPSWATREELRAAMSRQDAFNPFTVFGEAPPELVLSEIYDQRHYTHVSAQTRASHPVIARLAASHGEAAASGHSEGDRHLQLPESRRDLMARKGIAPEEAKRLWMEALEDLQRKRDDMTERGGQVTAAFHRELVKYGFARQLDVTAFREKLLPALEAWWKGQCDIELDWRHDPLTGEECAWYAEAMHALTDATDIMTVKQLCFCPTPPPYRPWSWTDSRFRLRQKTEARRRAKELRRKRGQGAGAKESGDVNPEGEMQDWEGGQTPQASASELEGDERGRGGLSARKRSRSRARCGAGESGEQRAKQTEGAGLASAFTAGGADSSLDRTGGTGTDEKTGAFSEGSPITPQVRRGVGGQLIVITRRGALSQDQSTFPHAGPEGQSGNCDAPRGHVAKRLKPNSPRSTAAQREASSSYTSGAANSGMPGGSTGSSSQCSSASLRKKDEGDIQSGNGISGSHAASWVSAKNRVARAYPWNTPPSKKPELRSALERRAAATAAAAAAAVAGWTGNRPLVSPDNLNRTSPGLFSGKTFCTTQWWPRHQALRSMQTSPFASSTGVSGGNAKALGLPSSVGQEARSLGQDPAGVSAPGGRSGANGAAISSSARPGQGMWTRVEQLEERGKRVYSRPLATVPRARLSIDRVYGGRHNDFVRTPYTSWPTF</sequence>
<dbReference type="SMR" id="A0A086KYT3"/>
<evidence type="ECO:0000256" key="8">
    <source>
        <dbReference type="SAM" id="SignalP"/>
    </source>
</evidence>
<feature type="region of interest" description="Disordered" evidence="7">
    <location>
        <begin position="1038"/>
        <end position="1130"/>
    </location>
</feature>
<comment type="caution">
    <text evidence="10">The sequence shown here is derived from an EMBL/GenBank/DDBJ whole genome shotgun (WGS) entry which is preliminary data.</text>
</comment>
<organism evidence="10 11">
    <name type="scientific">Toxoplasma gondii p89</name>
    <dbReference type="NCBI Taxonomy" id="943119"/>
    <lineage>
        <taxon>Eukaryota</taxon>
        <taxon>Sar</taxon>
        <taxon>Alveolata</taxon>
        <taxon>Apicomplexa</taxon>
        <taxon>Conoidasida</taxon>
        <taxon>Coccidia</taxon>
        <taxon>Eucoccidiorida</taxon>
        <taxon>Eimeriorina</taxon>
        <taxon>Sarcocystidae</taxon>
        <taxon>Toxoplasma</taxon>
    </lineage>
</organism>
<evidence type="ECO:0000256" key="4">
    <source>
        <dbReference type="ARBA" id="ARBA00022490"/>
    </source>
</evidence>
<feature type="region of interest" description="Disordered" evidence="7">
    <location>
        <begin position="281"/>
        <end position="302"/>
    </location>
</feature>
<feature type="region of interest" description="Disordered" evidence="7">
    <location>
        <begin position="525"/>
        <end position="545"/>
    </location>
</feature>
<feature type="compositionally biased region" description="Basic and acidic residues" evidence="7">
    <location>
        <begin position="125"/>
        <end position="134"/>
    </location>
</feature>
<protein>
    <submittedName>
        <fullName evidence="10">Inner centromere protein, ARK-binding region protein</fullName>
    </submittedName>
</protein>
<feature type="region of interest" description="Disordered" evidence="7">
    <location>
        <begin position="73"/>
        <end position="195"/>
    </location>
</feature>
<keyword evidence="5" id="KW-0206">Cytoskeleton</keyword>
<dbReference type="GO" id="GO:0005634">
    <property type="term" value="C:nucleus"/>
    <property type="evidence" value="ECO:0007669"/>
    <property type="project" value="UniProtKB-SubCell"/>
</dbReference>
<dbReference type="EMBL" id="AEYI02000428">
    <property type="protein sequence ID" value="KFG49551.1"/>
    <property type="molecule type" value="Genomic_DNA"/>
</dbReference>
<keyword evidence="6" id="KW-0539">Nucleus</keyword>
<feature type="region of interest" description="Disordered" evidence="7">
    <location>
        <begin position="28"/>
        <end position="53"/>
    </location>
</feature>
<feature type="compositionally biased region" description="Basic residues" evidence="7">
    <location>
        <begin position="164"/>
        <end position="179"/>
    </location>
</feature>
<feature type="compositionally biased region" description="Polar residues" evidence="7">
    <location>
        <begin position="38"/>
        <end position="52"/>
    </location>
</feature>